<name>B9BML0_9BURK</name>
<comment type="caution">
    <text evidence="1">The sequence shown here is derived from an EMBL/GenBank/DDBJ whole genome shotgun (WGS) entry which is preliminary data.</text>
</comment>
<accession>B9BML0</accession>
<protein>
    <submittedName>
        <fullName evidence="1">Uncharacterized protein</fullName>
    </submittedName>
</protein>
<dbReference type="AlphaFoldDB" id="B9BML0"/>
<dbReference type="Proteomes" id="UP000004535">
    <property type="component" value="Unassembled WGS sequence"/>
</dbReference>
<evidence type="ECO:0000313" key="1">
    <source>
        <dbReference type="EMBL" id="EEE07870.1"/>
    </source>
</evidence>
<sequence length="37" mass="4129">MPPMPRRTSGPRIDMSSEISLRMAGSLFLRPRQAADV</sequence>
<organism evidence="1 2">
    <name type="scientific">Burkholderia multivorans CGD2</name>
    <dbReference type="NCBI Taxonomy" id="513052"/>
    <lineage>
        <taxon>Bacteria</taxon>
        <taxon>Pseudomonadati</taxon>
        <taxon>Pseudomonadota</taxon>
        <taxon>Betaproteobacteria</taxon>
        <taxon>Burkholderiales</taxon>
        <taxon>Burkholderiaceae</taxon>
        <taxon>Burkholderia</taxon>
        <taxon>Burkholderia cepacia complex</taxon>
    </lineage>
</organism>
<proteinExistence type="predicted"/>
<dbReference type="EMBL" id="ACFC01000003">
    <property type="protein sequence ID" value="EEE07870.1"/>
    <property type="molecule type" value="Genomic_DNA"/>
</dbReference>
<evidence type="ECO:0000313" key="2">
    <source>
        <dbReference type="Proteomes" id="UP000004535"/>
    </source>
</evidence>
<reference evidence="1 2" key="1">
    <citation type="journal article" date="2012" name="J. Bacteriol.">
        <title>Draft Genome Sequence Determination for Cystic Fibrosis and Chronic Granulomatous Disease Burkholderia multivorans Isolates.</title>
        <authorList>
            <person name="Varga J.J."/>
            <person name="Losada L."/>
            <person name="Zelazny A.M."/>
            <person name="Brinkac L."/>
            <person name="Harkins D."/>
            <person name="Radune D."/>
            <person name="Hostetler J."/>
            <person name="Sampaio E.P."/>
            <person name="Ronning C.M."/>
            <person name="Nierman W.C."/>
            <person name="Greenberg D.E."/>
            <person name="Holland S.M."/>
            <person name="Goldberg J.B."/>
        </authorList>
    </citation>
    <scope>NUCLEOTIDE SEQUENCE [LARGE SCALE GENOMIC DNA]</scope>
    <source>
        <strain evidence="1 2">CGD2</strain>
    </source>
</reference>
<gene>
    <name evidence="1" type="ORF">BURMUCGD2_2079</name>
</gene>